<dbReference type="AlphaFoldDB" id="A0A645ERE7"/>
<dbReference type="EMBL" id="VSSQ01049036">
    <property type="protein sequence ID" value="MPN03103.1"/>
    <property type="molecule type" value="Genomic_DNA"/>
</dbReference>
<protein>
    <submittedName>
        <fullName evidence="2">Uncharacterized protein</fullName>
    </submittedName>
</protein>
<evidence type="ECO:0000313" key="2">
    <source>
        <dbReference type="EMBL" id="MPN03103.1"/>
    </source>
</evidence>
<organism evidence="2">
    <name type="scientific">bioreactor metagenome</name>
    <dbReference type="NCBI Taxonomy" id="1076179"/>
    <lineage>
        <taxon>unclassified sequences</taxon>
        <taxon>metagenomes</taxon>
        <taxon>ecological metagenomes</taxon>
    </lineage>
</organism>
<evidence type="ECO:0000256" key="1">
    <source>
        <dbReference type="SAM" id="MobiDB-lite"/>
    </source>
</evidence>
<gene>
    <name evidence="2" type="ORF">SDC9_150326</name>
</gene>
<reference evidence="2" key="1">
    <citation type="submission" date="2019-08" db="EMBL/GenBank/DDBJ databases">
        <authorList>
            <person name="Kucharzyk K."/>
            <person name="Murdoch R.W."/>
            <person name="Higgins S."/>
            <person name="Loffler F."/>
        </authorList>
    </citation>
    <scope>NUCLEOTIDE SEQUENCE</scope>
</reference>
<proteinExistence type="predicted"/>
<accession>A0A645ERE7</accession>
<feature type="compositionally biased region" description="Basic and acidic residues" evidence="1">
    <location>
        <begin position="7"/>
        <end position="23"/>
    </location>
</feature>
<name>A0A645ERE7_9ZZZZ</name>
<feature type="region of interest" description="Disordered" evidence="1">
    <location>
        <begin position="1"/>
        <end position="26"/>
    </location>
</feature>
<comment type="caution">
    <text evidence="2">The sequence shown here is derived from an EMBL/GenBank/DDBJ whole genome shotgun (WGS) entry which is preliminary data.</text>
</comment>
<sequence length="94" mass="11130">MIHHPARRDEQYKREKKIGDRPGQRGYRHAGLRVFEIAHVHRNRLCPAESGYKHHYKAYRVDMANRVERQPVLLLGRRVSERVGRETVARLVHG</sequence>